<organism evidence="2 3">
    <name type="scientific">Deinococcus aerius</name>
    <dbReference type="NCBI Taxonomy" id="200253"/>
    <lineage>
        <taxon>Bacteria</taxon>
        <taxon>Thermotogati</taxon>
        <taxon>Deinococcota</taxon>
        <taxon>Deinococci</taxon>
        <taxon>Deinococcales</taxon>
        <taxon>Deinococcaceae</taxon>
        <taxon>Deinococcus</taxon>
    </lineage>
</organism>
<feature type="region of interest" description="Disordered" evidence="1">
    <location>
        <begin position="1"/>
        <end position="33"/>
    </location>
</feature>
<feature type="compositionally biased region" description="Basic and acidic residues" evidence="1">
    <location>
        <begin position="14"/>
        <end position="24"/>
    </location>
</feature>
<dbReference type="AlphaFoldDB" id="A0A2I9DI89"/>
<keyword evidence="3" id="KW-1185">Reference proteome</keyword>
<sequence>MSQFRQICCGATDLPDRREKERKRSGGGVDEPVLSRFGNGLTGTLIGVRPGTLTFQGEAFCSPLLNPTP</sequence>
<protein>
    <submittedName>
        <fullName evidence="2">Uncharacterized protein</fullName>
    </submittedName>
</protein>
<gene>
    <name evidence="2" type="ORF">DAERI_020028</name>
</gene>
<evidence type="ECO:0000313" key="2">
    <source>
        <dbReference type="EMBL" id="GBF04431.1"/>
    </source>
</evidence>
<accession>A0A2I9DI89</accession>
<name>A0A2I9DI89_9DEIO</name>
<reference evidence="3" key="1">
    <citation type="submission" date="2018-01" db="EMBL/GenBank/DDBJ databases">
        <title>Draft Genome Sequence of the Radioresistant Bacterium Deinococcus aerius TR0125, Isolated from the Higher Atmosphere above Japan.</title>
        <authorList>
            <person name="Satoh K."/>
            <person name="Arai H."/>
            <person name="Sanzen T."/>
            <person name="Kawaguchi Y."/>
            <person name="Hayashi H."/>
            <person name="Yokobori S."/>
            <person name="Yamagishi A."/>
            <person name="Oono Y."/>
            <person name="Narumi I."/>
        </authorList>
    </citation>
    <scope>NUCLEOTIDE SEQUENCE [LARGE SCALE GENOMIC DNA]</scope>
    <source>
        <strain evidence="3">TR0125</strain>
    </source>
</reference>
<comment type="caution">
    <text evidence="2">The sequence shown here is derived from an EMBL/GenBank/DDBJ whole genome shotgun (WGS) entry which is preliminary data.</text>
</comment>
<dbReference type="Proteomes" id="UP000236569">
    <property type="component" value="Unassembled WGS sequence"/>
</dbReference>
<dbReference type="EMBL" id="BFAG01000002">
    <property type="protein sequence ID" value="GBF04431.1"/>
    <property type="molecule type" value="Genomic_DNA"/>
</dbReference>
<proteinExistence type="predicted"/>
<evidence type="ECO:0000256" key="1">
    <source>
        <dbReference type="SAM" id="MobiDB-lite"/>
    </source>
</evidence>
<evidence type="ECO:0000313" key="3">
    <source>
        <dbReference type="Proteomes" id="UP000236569"/>
    </source>
</evidence>